<feature type="compositionally biased region" description="Polar residues" evidence="1">
    <location>
        <begin position="151"/>
        <end position="163"/>
    </location>
</feature>
<dbReference type="EnsemblPlants" id="EMT22060">
    <property type="protein sequence ID" value="EMT22060"/>
    <property type="gene ID" value="F775_23028"/>
</dbReference>
<accession>M8BB21</accession>
<name>M8BB21_AEGTA</name>
<dbReference type="PANTHER" id="PTHR34591">
    <property type="entry name" value="OS03G0653100 PROTEIN-RELATED"/>
    <property type="match status" value="1"/>
</dbReference>
<sequence length="532" mass="61065">MFDFLPSDNYRRFWWSVLDHSNGLLLCDMGPMELCVCNPATRRWTIVPWPRKVPVAFDPVVPEKQANRGIGKSSNEKPSSLDLDLSSMDEDDDMRHLMELEWPRTSWTALFRSLLGAPGHDVCGGMYLAFDPAISPHYDLFVIPAIPEKPANTTKGKGSNETPPSLDPPFGNEDNDSRGLMESERPPTPWTLNMFSSRTGQWEERDFVRKGEPAGTIRDMLVDRDEPSEMGPHQRYAVYYQGALYVHCRGFFVLRLSLSDSTYQVIKTPSYVKFDADEYPKHFDILGFHPYKEVVYLNKTFGVVVYHLNNSKVQYLGNSRPESYYYSHSNGIYDAFVYTPCTLVFRHYARGQTVQQVSLMKKYWPKLTLQISIGWVQCQQQQRKLQLCVQVSSWRHECSAMRTLNITAQPRSRHQGLGVNNSFTTEENVPNTKLNHVNIGGRKQQQKQIRAYNKVSNISGGQIEESRLHTKHNLQVRTLSQIRNGEGCKITDHRSLRVRKAHTNRRNCGVMRTGTEHKAAGWRGGQAKEHFQ</sequence>
<feature type="compositionally biased region" description="Basic and acidic residues" evidence="1">
    <location>
        <begin position="175"/>
        <end position="185"/>
    </location>
</feature>
<dbReference type="AlphaFoldDB" id="M8BB21"/>
<feature type="region of interest" description="Disordered" evidence="1">
    <location>
        <begin position="151"/>
        <end position="194"/>
    </location>
</feature>
<dbReference type="PANTHER" id="PTHR34591:SF47">
    <property type="entry name" value="F-BOX DOMAIN-CONTAINING PROTEIN"/>
    <property type="match status" value="1"/>
</dbReference>
<feature type="region of interest" description="Disordered" evidence="1">
    <location>
        <begin position="66"/>
        <end position="85"/>
    </location>
</feature>
<reference evidence="2" key="1">
    <citation type="submission" date="2015-06" db="UniProtKB">
        <authorList>
            <consortium name="EnsemblPlants"/>
        </authorList>
    </citation>
    <scope>IDENTIFICATION</scope>
</reference>
<organism evidence="2">
    <name type="scientific">Aegilops tauschii</name>
    <name type="common">Tausch's goatgrass</name>
    <name type="synonym">Aegilops squarrosa</name>
    <dbReference type="NCBI Taxonomy" id="37682"/>
    <lineage>
        <taxon>Eukaryota</taxon>
        <taxon>Viridiplantae</taxon>
        <taxon>Streptophyta</taxon>
        <taxon>Embryophyta</taxon>
        <taxon>Tracheophyta</taxon>
        <taxon>Spermatophyta</taxon>
        <taxon>Magnoliopsida</taxon>
        <taxon>Liliopsida</taxon>
        <taxon>Poales</taxon>
        <taxon>Poaceae</taxon>
        <taxon>BOP clade</taxon>
        <taxon>Pooideae</taxon>
        <taxon>Triticodae</taxon>
        <taxon>Triticeae</taxon>
        <taxon>Triticinae</taxon>
        <taxon>Aegilops</taxon>
    </lineage>
</organism>
<proteinExistence type="predicted"/>
<evidence type="ECO:0000313" key="2">
    <source>
        <dbReference type="EnsemblPlants" id="EMT22060"/>
    </source>
</evidence>
<protein>
    <submittedName>
        <fullName evidence="2">Uncharacterized protein</fullName>
    </submittedName>
</protein>
<evidence type="ECO:0000256" key="1">
    <source>
        <dbReference type="SAM" id="MobiDB-lite"/>
    </source>
</evidence>